<sequence>MRVSFAMRRARVATAPTRAGLVFALSFFSLFVPAHAAPGAAAQLSFEEAVALAGRGAPTLESRSADIDAAREEAARAAELPDPQLMVGIENMPVSGSGAFRPDGDDMTMKKIGLMQEFPARAKREARQLIADRQLERAQALSAIEQLEVQEQAAQAWLAAWAAQREMESYAALREQAAVAVKVAKARLSAGTGSAVDAMAAQAAALEVENRVDAAQARLQAARASLARWLGQPSEQLPAVGAAPTLTELPFAEQVLLSTIDRQRELLDWRYREAIAEAEIALASADKRPDWSIAAAYGQRDGSRADMVMVEFRVGLPLFSGNRQDRTIAARRAQLASLVAEREDARRAQKEAIERALAEWRGLKQQVERKESQILPLARDRSETAVAVFGGGGPLQPWLEARRDELEIHVEHARHLGELGRVWAALAYLLPREETAR</sequence>
<feature type="coiled-coil region" evidence="2">
    <location>
        <begin position="198"/>
        <end position="225"/>
    </location>
</feature>
<dbReference type="InterPro" id="IPR003423">
    <property type="entry name" value="OMP_efflux"/>
</dbReference>
<comment type="similarity">
    <text evidence="1">Belongs to the outer membrane factor (OMF) (TC 1.B.17) family.</text>
</comment>
<feature type="chain" id="PRO_5046712398" evidence="3">
    <location>
        <begin position="37"/>
        <end position="437"/>
    </location>
</feature>
<evidence type="ECO:0000256" key="1">
    <source>
        <dbReference type="ARBA" id="ARBA00007613"/>
    </source>
</evidence>
<dbReference type="RefSeq" id="WP_386669402.1">
    <property type="nucleotide sequence ID" value="NZ_JBHLTG010000003.1"/>
</dbReference>
<dbReference type="Pfam" id="PF02321">
    <property type="entry name" value="OEP"/>
    <property type="match status" value="1"/>
</dbReference>
<keyword evidence="3" id="KW-0732">Signal</keyword>
<comment type="caution">
    <text evidence="4">The sequence shown here is derived from an EMBL/GenBank/DDBJ whole genome shotgun (WGS) entry which is preliminary data.</text>
</comment>
<evidence type="ECO:0000256" key="2">
    <source>
        <dbReference type="SAM" id="Coils"/>
    </source>
</evidence>
<dbReference type="Gene3D" id="1.20.1600.10">
    <property type="entry name" value="Outer membrane efflux proteins (OEP)"/>
    <property type="match status" value="1"/>
</dbReference>
<feature type="signal peptide" evidence="3">
    <location>
        <begin position="1"/>
        <end position="36"/>
    </location>
</feature>
<dbReference type="Proteomes" id="UP001589896">
    <property type="component" value="Unassembled WGS sequence"/>
</dbReference>
<name>A0ABV6RPY9_9GAMM</name>
<evidence type="ECO:0000313" key="5">
    <source>
        <dbReference type="Proteomes" id="UP001589896"/>
    </source>
</evidence>
<protein>
    <submittedName>
        <fullName evidence="4">TolC family protein</fullName>
    </submittedName>
</protein>
<dbReference type="PANTHER" id="PTHR30203:SF24">
    <property type="entry name" value="BLR4935 PROTEIN"/>
    <property type="match status" value="1"/>
</dbReference>
<organism evidence="4 5">
    <name type="scientific">Lysobacter korlensis</name>
    <dbReference type="NCBI Taxonomy" id="553636"/>
    <lineage>
        <taxon>Bacteria</taxon>
        <taxon>Pseudomonadati</taxon>
        <taxon>Pseudomonadota</taxon>
        <taxon>Gammaproteobacteria</taxon>
        <taxon>Lysobacterales</taxon>
        <taxon>Lysobacteraceae</taxon>
        <taxon>Lysobacter</taxon>
    </lineage>
</organism>
<reference evidence="4 5" key="1">
    <citation type="submission" date="2024-09" db="EMBL/GenBank/DDBJ databases">
        <authorList>
            <person name="Sun Q."/>
            <person name="Mori K."/>
        </authorList>
    </citation>
    <scope>NUCLEOTIDE SEQUENCE [LARGE SCALE GENOMIC DNA]</scope>
    <source>
        <strain evidence="4 5">KCTC 23076</strain>
    </source>
</reference>
<evidence type="ECO:0000256" key="3">
    <source>
        <dbReference type="SAM" id="SignalP"/>
    </source>
</evidence>
<dbReference type="SUPFAM" id="SSF56954">
    <property type="entry name" value="Outer membrane efflux proteins (OEP)"/>
    <property type="match status" value="1"/>
</dbReference>
<keyword evidence="5" id="KW-1185">Reference proteome</keyword>
<accession>A0ABV6RPY9</accession>
<dbReference type="PANTHER" id="PTHR30203">
    <property type="entry name" value="OUTER MEMBRANE CATION EFFLUX PROTEIN"/>
    <property type="match status" value="1"/>
</dbReference>
<evidence type="ECO:0000313" key="4">
    <source>
        <dbReference type="EMBL" id="MFC0679041.1"/>
    </source>
</evidence>
<keyword evidence="2" id="KW-0175">Coiled coil</keyword>
<proteinExistence type="inferred from homology"/>
<dbReference type="InterPro" id="IPR010131">
    <property type="entry name" value="MdtP/NodT-like"/>
</dbReference>
<feature type="coiled-coil region" evidence="2">
    <location>
        <begin position="335"/>
        <end position="373"/>
    </location>
</feature>
<gene>
    <name evidence="4" type="ORF">ACFFGH_14450</name>
</gene>
<dbReference type="EMBL" id="JBHLTG010000003">
    <property type="protein sequence ID" value="MFC0679041.1"/>
    <property type="molecule type" value="Genomic_DNA"/>
</dbReference>